<name>M6Q1Q8_9LEPT</name>
<protein>
    <submittedName>
        <fullName evidence="1">Uncharacterized protein</fullName>
    </submittedName>
</protein>
<gene>
    <name evidence="1" type="ORF">LEP1GSC108_0399</name>
</gene>
<keyword evidence="2" id="KW-1185">Reference proteome</keyword>
<dbReference type="Proteomes" id="UP000012118">
    <property type="component" value="Unassembled WGS sequence"/>
</dbReference>
<sequence>MFHPDWTFFGKSECKLHYFIGEDSLKDQLQAKEAQVSDSSKIVLHQGNMKFDDVVTTKGKIGNKILNPVFDIRKLWSVCTLSSVIP</sequence>
<dbReference type="EMBL" id="AHNU02000057">
    <property type="protein sequence ID" value="EMN89461.1"/>
    <property type="molecule type" value="Genomic_DNA"/>
</dbReference>
<organism evidence="1 2">
    <name type="scientific">Leptospira weilii str. UI 13098</name>
    <dbReference type="NCBI Taxonomy" id="1088542"/>
    <lineage>
        <taxon>Bacteria</taxon>
        <taxon>Pseudomonadati</taxon>
        <taxon>Spirochaetota</taxon>
        <taxon>Spirochaetia</taxon>
        <taxon>Leptospirales</taxon>
        <taxon>Leptospiraceae</taxon>
        <taxon>Leptospira</taxon>
    </lineage>
</organism>
<reference evidence="1 2" key="1">
    <citation type="submission" date="2013-01" db="EMBL/GenBank/DDBJ databases">
        <authorList>
            <person name="Harkins D.M."/>
            <person name="Durkin A.S."/>
            <person name="Brinkac L.M."/>
            <person name="Haft D.H."/>
            <person name="Selengut J.D."/>
            <person name="Sanka R."/>
            <person name="DePew J."/>
            <person name="Purushe J."/>
            <person name="Chanthongthip A."/>
            <person name="Lattana O."/>
            <person name="Phetsouvanh R."/>
            <person name="Newton P.N."/>
            <person name="Vinetz J.M."/>
            <person name="Sutton G.G."/>
            <person name="Nierman W.C."/>
            <person name="Fouts D.E."/>
        </authorList>
    </citation>
    <scope>NUCLEOTIDE SEQUENCE [LARGE SCALE GENOMIC DNA]</scope>
    <source>
        <strain evidence="1 2">UI 13098</strain>
    </source>
</reference>
<proteinExistence type="predicted"/>
<accession>M6Q1Q8</accession>
<evidence type="ECO:0000313" key="1">
    <source>
        <dbReference type="EMBL" id="EMN89461.1"/>
    </source>
</evidence>
<evidence type="ECO:0000313" key="2">
    <source>
        <dbReference type="Proteomes" id="UP000012118"/>
    </source>
</evidence>
<comment type="caution">
    <text evidence="1">The sequence shown here is derived from an EMBL/GenBank/DDBJ whole genome shotgun (WGS) entry which is preliminary data.</text>
</comment>
<dbReference type="AlphaFoldDB" id="M6Q1Q8"/>